<organism evidence="1 2">
    <name type="scientific">Xanthomarina gelatinilytica</name>
    <dbReference type="NCBI Taxonomy" id="1137281"/>
    <lineage>
        <taxon>Bacteria</taxon>
        <taxon>Pseudomonadati</taxon>
        <taxon>Bacteroidota</taxon>
        <taxon>Flavobacteriia</taxon>
        <taxon>Flavobacteriales</taxon>
        <taxon>Flavobacteriaceae</taxon>
        <taxon>Xanthomarina</taxon>
    </lineage>
</organism>
<dbReference type="EMBL" id="DPRK01000046">
    <property type="protein sequence ID" value="HCY80612.1"/>
    <property type="molecule type" value="Genomic_DNA"/>
</dbReference>
<sequence>MSGFKLIGITPLSSCDSKFSKNLEIGKTYQFYSGYHVNISEDLSKIVSVVFNAKDSMDIYQLKNGINLNICAVVDKNGTGKSTIFELLYYTIYAISTDKSIGKRKVLNTELNDLMQE</sequence>
<dbReference type="AlphaFoldDB" id="A0A3D6BMX8"/>
<accession>A0A3D6BMX8</accession>
<evidence type="ECO:0008006" key="3">
    <source>
        <dbReference type="Google" id="ProtNLM"/>
    </source>
</evidence>
<evidence type="ECO:0000313" key="1">
    <source>
        <dbReference type="EMBL" id="HCY80612.1"/>
    </source>
</evidence>
<comment type="caution">
    <text evidence="1">The sequence shown here is derived from an EMBL/GenBank/DDBJ whole genome shotgun (WGS) entry which is preliminary data.</text>
</comment>
<proteinExistence type="predicted"/>
<feature type="non-terminal residue" evidence="1">
    <location>
        <position position="117"/>
    </location>
</feature>
<gene>
    <name evidence="1" type="ORF">DHV22_02895</name>
</gene>
<evidence type="ECO:0000313" key="2">
    <source>
        <dbReference type="Proteomes" id="UP000263268"/>
    </source>
</evidence>
<name>A0A3D6BMX8_9FLAO</name>
<reference evidence="1 2" key="1">
    <citation type="journal article" date="2018" name="Nat. Biotechnol.">
        <title>A standardized bacterial taxonomy based on genome phylogeny substantially revises the tree of life.</title>
        <authorList>
            <person name="Parks D.H."/>
            <person name="Chuvochina M."/>
            <person name="Waite D.W."/>
            <person name="Rinke C."/>
            <person name="Skarshewski A."/>
            <person name="Chaumeil P.A."/>
            <person name="Hugenholtz P."/>
        </authorList>
    </citation>
    <scope>NUCLEOTIDE SEQUENCE [LARGE SCALE GENOMIC DNA]</scope>
    <source>
        <strain evidence="1">UBA10227</strain>
    </source>
</reference>
<protein>
    <recommendedName>
        <fullName evidence="3">Rad50/SbcC-type AAA domain-containing protein</fullName>
    </recommendedName>
</protein>
<dbReference type="Proteomes" id="UP000263268">
    <property type="component" value="Unassembled WGS sequence"/>
</dbReference>